<keyword evidence="3" id="KW-1185">Reference proteome</keyword>
<name>A0A4Y4DPS3_GLUUR</name>
<evidence type="ECO:0000313" key="2">
    <source>
        <dbReference type="EMBL" id="GED05884.1"/>
    </source>
</evidence>
<dbReference type="Gene3D" id="3.40.710.10">
    <property type="entry name" value="DD-peptidase/beta-lactamase superfamily"/>
    <property type="match status" value="1"/>
</dbReference>
<evidence type="ECO:0000313" key="3">
    <source>
        <dbReference type="Proteomes" id="UP000316612"/>
    </source>
</evidence>
<dbReference type="RefSeq" id="WP_141363391.1">
    <property type="nucleotide sequence ID" value="NZ_BAAAJL010000003.1"/>
</dbReference>
<evidence type="ECO:0000259" key="1">
    <source>
        <dbReference type="Pfam" id="PF00144"/>
    </source>
</evidence>
<dbReference type="PANTHER" id="PTHR43319">
    <property type="entry name" value="BETA-LACTAMASE-RELATED"/>
    <property type="match status" value="1"/>
</dbReference>
<dbReference type="Proteomes" id="UP000316612">
    <property type="component" value="Unassembled WGS sequence"/>
</dbReference>
<comment type="caution">
    <text evidence="2">The sequence shown here is derived from an EMBL/GenBank/DDBJ whole genome shotgun (WGS) entry which is preliminary data.</text>
</comment>
<dbReference type="InterPro" id="IPR052907">
    <property type="entry name" value="Beta-lactamase/esterase"/>
</dbReference>
<reference evidence="2 3" key="1">
    <citation type="submission" date="2019-06" db="EMBL/GenBank/DDBJ databases">
        <title>Whole genome shotgun sequence of Glutamicibacter uratoxydans NBRC 15515.</title>
        <authorList>
            <person name="Hosoyama A."/>
            <person name="Uohara A."/>
            <person name="Ohji S."/>
            <person name="Ichikawa N."/>
        </authorList>
    </citation>
    <scope>NUCLEOTIDE SEQUENCE [LARGE SCALE GENOMIC DNA]</scope>
    <source>
        <strain evidence="2 3">NBRC 15515</strain>
    </source>
</reference>
<dbReference type="InterPro" id="IPR001466">
    <property type="entry name" value="Beta-lactam-related"/>
</dbReference>
<dbReference type="EMBL" id="BJNY01000007">
    <property type="protein sequence ID" value="GED05884.1"/>
    <property type="molecule type" value="Genomic_DNA"/>
</dbReference>
<protein>
    <submittedName>
        <fullName evidence="2">Esterase</fullName>
    </submittedName>
</protein>
<dbReference type="OrthoDB" id="3422781at2"/>
<sequence>MTSASTITASAGPDLSEEDFARIRSVFAEHVQAGAGGMAFCVYREGRPLLQCYGGMSAPEDLEQAEGTAAQEWDQATLAVLFSGTKGIMAVIAAILMERGLLDPQAPVCSYWSEFAAAGKERVTVAQVLSHTVGLVYPDPAPAPENRYDNRLVAQILAAQEPLWEPGTLVAYHAITYGYLVTELFFRVTGKQPGELVQELLAEPYGLDLFLGLPEAEDHRLATIFRAQNYAISTFLTDPERRKIVERMYGDTLLAGEDPFNSVPLRRAQMAAGGGIGSADAMAKLYSLLVSPDEPIVSADTLQLSTTTFSEGVDAINDRPLRFGLGFELADPLGTYGPVAPAFGHSGAGGGLHGAWPGKNLGFSLLINEMQSEDRDRRAKDLLAALARIF</sequence>
<proteinExistence type="predicted"/>
<organism evidence="2 3">
    <name type="scientific">Glutamicibacter uratoxydans</name>
    <name type="common">Arthrobacter uratoxydans</name>
    <dbReference type="NCBI Taxonomy" id="43667"/>
    <lineage>
        <taxon>Bacteria</taxon>
        <taxon>Bacillati</taxon>
        <taxon>Actinomycetota</taxon>
        <taxon>Actinomycetes</taxon>
        <taxon>Micrococcales</taxon>
        <taxon>Micrococcaceae</taxon>
        <taxon>Glutamicibacter</taxon>
    </lineage>
</organism>
<gene>
    <name evidence="2" type="ORF">AUR04nite_14160</name>
</gene>
<dbReference type="SUPFAM" id="SSF56601">
    <property type="entry name" value="beta-lactamase/transpeptidase-like"/>
    <property type="match status" value="1"/>
</dbReference>
<feature type="domain" description="Beta-lactamase-related" evidence="1">
    <location>
        <begin position="24"/>
        <end position="385"/>
    </location>
</feature>
<dbReference type="AlphaFoldDB" id="A0A4Y4DPS3"/>
<dbReference type="Pfam" id="PF00144">
    <property type="entry name" value="Beta-lactamase"/>
    <property type="match status" value="1"/>
</dbReference>
<dbReference type="PANTHER" id="PTHR43319:SF3">
    <property type="entry name" value="BETA-LACTAMASE-RELATED DOMAIN-CONTAINING PROTEIN"/>
    <property type="match status" value="1"/>
</dbReference>
<dbReference type="InterPro" id="IPR012338">
    <property type="entry name" value="Beta-lactam/transpept-like"/>
</dbReference>
<accession>A0A4Y4DPS3</accession>